<dbReference type="PROSITE" id="PS51257">
    <property type="entry name" value="PROKAR_LIPOPROTEIN"/>
    <property type="match status" value="1"/>
</dbReference>
<keyword evidence="2" id="KW-1185">Reference proteome</keyword>
<evidence type="ECO:0000313" key="1">
    <source>
        <dbReference type="EMBL" id="MFC7290997.1"/>
    </source>
</evidence>
<accession>A0ABW2IJ82</accession>
<sequence>MKTALLLSLCALATAGCVNTGKNMHTERAIQECRNDIGTDRRACEQAVKEERYQRDLQERIENEE</sequence>
<organism evidence="1 2">
    <name type="scientific">Hirschia litorea</name>
    <dbReference type="NCBI Taxonomy" id="1199156"/>
    <lineage>
        <taxon>Bacteria</taxon>
        <taxon>Pseudomonadati</taxon>
        <taxon>Pseudomonadota</taxon>
        <taxon>Alphaproteobacteria</taxon>
        <taxon>Hyphomonadales</taxon>
        <taxon>Hyphomonadaceae</taxon>
        <taxon>Hirschia</taxon>
    </lineage>
</organism>
<dbReference type="Proteomes" id="UP001596492">
    <property type="component" value="Unassembled WGS sequence"/>
</dbReference>
<protein>
    <recommendedName>
        <fullName evidence="3">Lipoprotein</fullName>
    </recommendedName>
</protein>
<comment type="caution">
    <text evidence="1">The sequence shown here is derived from an EMBL/GenBank/DDBJ whole genome shotgun (WGS) entry which is preliminary data.</text>
</comment>
<name>A0ABW2IJ82_9PROT</name>
<dbReference type="RefSeq" id="WP_382166200.1">
    <property type="nucleotide sequence ID" value="NZ_JBHTBR010000002.1"/>
</dbReference>
<evidence type="ECO:0008006" key="3">
    <source>
        <dbReference type="Google" id="ProtNLM"/>
    </source>
</evidence>
<gene>
    <name evidence="1" type="ORF">ACFQS8_05175</name>
</gene>
<evidence type="ECO:0000313" key="2">
    <source>
        <dbReference type="Proteomes" id="UP001596492"/>
    </source>
</evidence>
<dbReference type="EMBL" id="JBHTBR010000002">
    <property type="protein sequence ID" value="MFC7290997.1"/>
    <property type="molecule type" value="Genomic_DNA"/>
</dbReference>
<reference evidence="2" key="1">
    <citation type="journal article" date="2019" name="Int. J. Syst. Evol. Microbiol.">
        <title>The Global Catalogue of Microorganisms (GCM) 10K type strain sequencing project: providing services to taxonomists for standard genome sequencing and annotation.</title>
        <authorList>
            <consortium name="The Broad Institute Genomics Platform"/>
            <consortium name="The Broad Institute Genome Sequencing Center for Infectious Disease"/>
            <person name="Wu L."/>
            <person name="Ma J."/>
        </authorList>
    </citation>
    <scope>NUCLEOTIDE SEQUENCE [LARGE SCALE GENOMIC DNA]</scope>
    <source>
        <strain evidence="2">CCUG 51308</strain>
    </source>
</reference>
<proteinExistence type="predicted"/>